<gene>
    <name evidence="10" type="ORF">FSP39_009685</name>
</gene>
<keyword evidence="9" id="KW-0408">Iron</keyword>
<keyword evidence="7" id="KW-1015">Disulfide bond</keyword>
<organism evidence="10 11">
    <name type="scientific">Pinctada imbricata</name>
    <name type="common">Atlantic pearl-oyster</name>
    <name type="synonym">Pinctada martensii</name>
    <dbReference type="NCBI Taxonomy" id="66713"/>
    <lineage>
        <taxon>Eukaryota</taxon>
        <taxon>Metazoa</taxon>
        <taxon>Spiralia</taxon>
        <taxon>Lophotrochozoa</taxon>
        <taxon>Mollusca</taxon>
        <taxon>Bivalvia</taxon>
        <taxon>Autobranchia</taxon>
        <taxon>Pteriomorphia</taxon>
        <taxon>Pterioida</taxon>
        <taxon>Pterioidea</taxon>
        <taxon>Pteriidae</taxon>
        <taxon>Pinctada</taxon>
    </lineage>
</organism>
<evidence type="ECO:0000256" key="3">
    <source>
        <dbReference type="ARBA" id="ARBA00012313"/>
    </source>
</evidence>
<feature type="non-terminal residue" evidence="10">
    <location>
        <position position="1"/>
    </location>
</feature>
<comment type="caution">
    <text evidence="10">The sequence shown here is derived from an EMBL/GenBank/DDBJ whole genome shotgun (WGS) entry which is preliminary data.</text>
</comment>
<dbReference type="Gene3D" id="1.10.640.10">
    <property type="entry name" value="Haem peroxidase domain superfamily, animal type"/>
    <property type="match status" value="2"/>
</dbReference>
<comment type="catalytic activity">
    <reaction evidence="1">
        <text>2 a phenolic donor + H2O2 = 2 a phenolic radical donor + 2 H2O</text>
        <dbReference type="Rhea" id="RHEA:56136"/>
        <dbReference type="ChEBI" id="CHEBI:15377"/>
        <dbReference type="ChEBI" id="CHEBI:16240"/>
        <dbReference type="ChEBI" id="CHEBI:139520"/>
        <dbReference type="ChEBI" id="CHEBI:139521"/>
        <dbReference type="EC" id="1.11.1.7"/>
    </reaction>
</comment>
<evidence type="ECO:0000256" key="8">
    <source>
        <dbReference type="ARBA" id="ARBA00023180"/>
    </source>
</evidence>
<keyword evidence="11" id="KW-1185">Reference proteome</keyword>
<dbReference type="SUPFAM" id="SSF48113">
    <property type="entry name" value="Heme-dependent peroxidases"/>
    <property type="match status" value="2"/>
</dbReference>
<feature type="binding site" description="axial binding residue" evidence="9">
    <location>
        <position position="284"/>
    </location>
    <ligand>
        <name>heme b</name>
        <dbReference type="ChEBI" id="CHEBI:60344"/>
    </ligand>
    <ligandPart>
        <name>Fe</name>
        <dbReference type="ChEBI" id="CHEBI:18248"/>
    </ligandPart>
</feature>
<dbReference type="AlphaFoldDB" id="A0AA88YJF2"/>
<dbReference type="InterPro" id="IPR019791">
    <property type="entry name" value="Haem_peroxidase_animal"/>
</dbReference>
<evidence type="ECO:0000313" key="11">
    <source>
        <dbReference type="Proteomes" id="UP001186944"/>
    </source>
</evidence>
<keyword evidence="8" id="KW-0325">Glycoprotein</keyword>
<evidence type="ECO:0000256" key="6">
    <source>
        <dbReference type="ARBA" id="ARBA00022729"/>
    </source>
</evidence>
<accession>A0AA88YJF2</accession>
<evidence type="ECO:0000256" key="9">
    <source>
        <dbReference type="PIRSR" id="PIRSR619791-2"/>
    </source>
</evidence>
<evidence type="ECO:0000256" key="7">
    <source>
        <dbReference type="ARBA" id="ARBA00023157"/>
    </source>
</evidence>
<dbReference type="EMBL" id="VSWD01000003">
    <property type="protein sequence ID" value="KAK3105961.1"/>
    <property type="molecule type" value="Genomic_DNA"/>
</dbReference>
<dbReference type="PRINTS" id="PR00457">
    <property type="entry name" value="ANPEROXIDASE"/>
</dbReference>
<dbReference type="PANTHER" id="PTHR11475">
    <property type="entry name" value="OXIDASE/PEROXIDASE"/>
    <property type="match status" value="1"/>
</dbReference>
<dbReference type="Proteomes" id="UP001186944">
    <property type="component" value="Unassembled WGS sequence"/>
</dbReference>
<dbReference type="GO" id="GO:0006979">
    <property type="term" value="P:response to oxidative stress"/>
    <property type="evidence" value="ECO:0007669"/>
    <property type="project" value="InterPro"/>
</dbReference>
<dbReference type="GO" id="GO:0046872">
    <property type="term" value="F:metal ion binding"/>
    <property type="evidence" value="ECO:0007669"/>
    <property type="project" value="UniProtKB-KW"/>
</dbReference>
<dbReference type="InterPro" id="IPR037120">
    <property type="entry name" value="Haem_peroxidase_sf_animal"/>
</dbReference>
<evidence type="ECO:0000256" key="5">
    <source>
        <dbReference type="ARBA" id="ARBA00022723"/>
    </source>
</evidence>
<dbReference type="GO" id="GO:0020037">
    <property type="term" value="F:heme binding"/>
    <property type="evidence" value="ECO:0007669"/>
    <property type="project" value="InterPro"/>
</dbReference>
<dbReference type="GO" id="GO:0005576">
    <property type="term" value="C:extracellular region"/>
    <property type="evidence" value="ECO:0007669"/>
    <property type="project" value="UniProtKB-SubCell"/>
</dbReference>
<keyword evidence="6" id="KW-0732">Signal</keyword>
<dbReference type="PROSITE" id="PS50292">
    <property type="entry name" value="PEROXIDASE_3"/>
    <property type="match status" value="2"/>
</dbReference>
<dbReference type="GO" id="GO:0140825">
    <property type="term" value="F:lactoperoxidase activity"/>
    <property type="evidence" value="ECO:0007669"/>
    <property type="project" value="UniProtKB-EC"/>
</dbReference>
<evidence type="ECO:0000256" key="4">
    <source>
        <dbReference type="ARBA" id="ARBA00022525"/>
    </source>
</evidence>
<dbReference type="CDD" id="cd09823">
    <property type="entry name" value="peroxinectin_like"/>
    <property type="match status" value="1"/>
</dbReference>
<dbReference type="FunFam" id="1.10.640.10:FF:000007">
    <property type="entry name" value="Peroxidase mlt-7"/>
    <property type="match status" value="1"/>
</dbReference>
<keyword evidence="9" id="KW-0349">Heme</keyword>
<name>A0AA88YJF2_PINIB</name>
<reference evidence="10" key="1">
    <citation type="submission" date="2019-08" db="EMBL/GenBank/DDBJ databases">
        <title>The improved chromosome-level genome for the pearl oyster Pinctada fucata martensii using PacBio sequencing and Hi-C.</title>
        <authorList>
            <person name="Zheng Z."/>
        </authorList>
    </citation>
    <scope>NUCLEOTIDE SEQUENCE</scope>
    <source>
        <strain evidence="10">ZZ-2019</strain>
        <tissue evidence="10">Adductor muscle</tissue>
    </source>
</reference>
<dbReference type="Pfam" id="PF03098">
    <property type="entry name" value="An_peroxidase"/>
    <property type="match status" value="3"/>
</dbReference>
<keyword evidence="4" id="KW-0964">Secreted</keyword>
<sequence length="939" mass="106461">EICSVTVDCSGESDTYRRIDGRCNNLDNPLWGAAATTQPRFMDPVYKDEVSEPRLAVNGDELPSPRELSNILFKHDVPTPDERFDNTLMSLNWGQFLDHDFVLTPVLSDECMAITIPGDDEDMKNRTCMPFVRSSIAPNEDCNPGPKQVLNQLTSFIDASNVYGSSIDERDDLRFPSDSDARVNTQPGLAGLHLLFVMEHNRIVGKLREEDFPEEDLFEEARKIIGAFMQQITYGEYFSNVFNQATMQTYGLSLLNNGFANVYNASVDPGIRNAFATAAFRFGHSQIPDEIAYMLDDWNTLDDQTPMEDALLDPTMLITASGTRIPDLTRSMIGLKARRVDRFFEDSIRNTLFGSLDLPSLNIQRGRDHGLAPYIEWRRYCGLSVPTTFDELEDHNRQARNDLEGAYNNVTDIDLYAGAMLENRLTASYVGPTFACILGEQFRALKQGDRFWYENEGSTGFTVQVDRKPRGPVGIARNLKRSLRRNNSTDELREEIAIILMEATRRFIKRKMDQGEECMAIIIPDDDPHYNHRCMPQVRSSPAPNEDCGPGPKQVFNHLTSFIDASNVYGSTDDESGDLRYMFDVELMDHWISIVGTEMLPNASSGCILSDLEDACLKAGDFRVNTQPGLAGLHLLFVREHNRIVRELRAVNFPESDLFEEARKIIGALMQQITYGEDMLNVLNADTRALYELDLQRRGFANAYDPSVDPSIRNAFAAAALRFGHSQIPKEIAYLLHDWETPYNATALETVLLDPHMLVTESGAKIPDLTRYMINFSARKVDRFFESSIRNTLFGQLDLSSLNIQRGRDHGLAPYVEWVKYCNMEVPNNFSELTNHSQPARQKLEEAYDDVADIDLYVGAMTETRLFRSYVGPTMAWILGEQFRALKQGDRFWYENEGPTGFSPDQLTEIRKVKLSKILCDNFGIEEAQPNVFRQARGK</sequence>
<comment type="subcellular location">
    <subcellularLocation>
        <location evidence="2">Secreted</location>
    </subcellularLocation>
</comment>
<evidence type="ECO:0000256" key="1">
    <source>
        <dbReference type="ARBA" id="ARBA00000189"/>
    </source>
</evidence>
<dbReference type="PANTHER" id="PTHR11475:SF4">
    <property type="entry name" value="CHORION PEROXIDASE"/>
    <property type="match status" value="1"/>
</dbReference>
<dbReference type="EC" id="1.11.1.7" evidence="3"/>
<dbReference type="InterPro" id="IPR010255">
    <property type="entry name" value="Haem_peroxidase_sf"/>
</dbReference>
<protein>
    <recommendedName>
        <fullName evidence="3">peroxidase</fullName>
        <ecNumber evidence="3">1.11.1.7</ecNumber>
    </recommendedName>
</protein>
<evidence type="ECO:0000313" key="10">
    <source>
        <dbReference type="EMBL" id="KAK3105961.1"/>
    </source>
</evidence>
<keyword evidence="5 9" id="KW-0479">Metal-binding</keyword>
<evidence type="ECO:0000256" key="2">
    <source>
        <dbReference type="ARBA" id="ARBA00004613"/>
    </source>
</evidence>
<proteinExistence type="predicted"/>